<sequence length="81" mass="8477">MPPPPAVAVWSPWRLHADAVAVVLTEHGISSEVVDDPVATAGLLVAELVGAGDLHVLEARRRGTGPPWSGAAHCPCPAWQR</sequence>
<organism evidence="1 2">
    <name type="scientific">Janibacter limosus</name>
    <dbReference type="NCBI Taxonomy" id="53458"/>
    <lineage>
        <taxon>Bacteria</taxon>
        <taxon>Bacillati</taxon>
        <taxon>Actinomycetota</taxon>
        <taxon>Actinomycetes</taxon>
        <taxon>Micrococcales</taxon>
        <taxon>Intrasporangiaceae</taxon>
        <taxon>Janibacter</taxon>
    </lineage>
</organism>
<gene>
    <name evidence="1" type="ORF">LP422_04390</name>
</gene>
<reference evidence="1" key="1">
    <citation type="submission" date="2021-11" db="EMBL/GenBank/DDBJ databases">
        <title>Study of the species diversity of bacterial strains isolated from a unique natural object - Shulgan-Tash cave (Bashkiria).</title>
        <authorList>
            <person name="Sazanova A.L."/>
            <person name="Chirak E.R."/>
            <person name="Safronova V.I."/>
        </authorList>
    </citation>
    <scope>NUCLEOTIDE SEQUENCE</scope>
    <source>
        <strain evidence="1">P1</strain>
    </source>
</reference>
<dbReference type="Proteomes" id="UP001059663">
    <property type="component" value="Chromosome"/>
</dbReference>
<proteinExistence type="predicted"/>
<protein>
    <submittedName>
        <fullName evidence="1">Uncharacterized protein</fullName>
    </submittedName>
</protein>
<accession>A0AC61U6D1</accession>
<evidence type="ECO:0000313" key="1">
    <source>
        <dbReference type="EMBL" id="UUZ45408.1"/>
    </source>
</evidence>
<dbReference type="EMBL" id="CP087977">
    <property type="protein sequence ID" value="UUZ45408.1"/>
    <property type="molecule type" value="Genomic_DNA"/>
</dbReference>
<name>A0AC61U6D1_9MICO</name>
<evidence type="ECO:0000313" key="2">
    <source>
        <dbReference type="Proteomes" id="UP001059663"/>
    </source>
</evidence>